<protein>
    <submittedName>
        <fullName evidence="3">Uncharacterized protein</fullName>
    </submittedName>
</protein>
<evidence type="ECO:0000313" key="3">
    <source>
        <dbReference type="EMBL" id="RXH69240.1"/>
    </source>
</evidence>
<reference evidence="3 4" key="1">
    <citation type="submission" date="2018-10" db="EMBL/GenBank/DDBJ databases">
        <title>A high-quality apple genome assembly.</title>
        <authorList>
            <person name="Hu J."/>
        </authorList>
    </citation>
    <scope>NUCLEOTIDE SEQUENCE [LARGE SCALE GENOMIC DNA]</scope>
    <source>
        <strain evidence="4">cv. HFTH1</strain>
        <tissue evidence="3">Young leaf</tissue>
    </source>
</reference>
<organism evidence="3 4">
    <name type="scientific">Malus domestica</name>
    <name type="common">Apple</name>
    <name type="synonym">Pyrus malus</name>
    <dbReference type="NCBI Taxonomy" id="3750"/>
    <lineage>
        <taxon>Eukaryota</taxon>
        <taxon>Viridiplantae</taxon>
        <taxon>Streptophyta</taxon>
        <taxon>Embryophyta</taxon>
        <taxon>Tracheophyta</taxon>
        <taxon>Spermatophyta</taxon>
        <taxon>Magnoliopsida</taxon>
        <taxon>eudicotyledons</taxon>
        <taxon>Gunneridae</taxon>
        <taxon>Pentapetalae</taxon>
        <taxon>rosids</taxon>
        <taxon>fabids</taxon>
        <taxon>Rosales</taxon>
        <taxon>Rosaceae</taxon>
        <taxon>Amygdaloideae</taxon>
        <taxon>Maleae</taxon>
        <taxon>Malus</taxon>
    </lineage>
</organism>
<sequence length="1010" mass="112466">MALKFIQVCGVAPQPGSPATSAIPAQGEKLMYDGDATRSEAISQVNHIMPEGSSLPLTFIDLVWLRYPPFHRLFFYDILPCSSPADTLLFFHSIIIPKLKTSLSIALQHFLPLAGNITWPESSPKPTLNYVKGDTVSLTVAESEADFHHLSSNDFNIDAKEYHPLVPQLAKSDEKAAVMAFQITVLPNSGGFSIGISMHHAVVDGKTLFMFLKSWTHICKHVHKSDDIVLPDQLKPFYDRRVLKDPICLQLEEIYLNQFLNMDRRQNNRSLMVAARYESLVISNSTRGNFEFTSAKIQALRKWVRTRKQQEGDDGSVHLSTFSLTCAYTWVCLLKAEKEEQEEVNGDEIIPMAFSVDCRSRLTPPLPANYFGNCVTGCRALAERKGLLGEDGFVVAVNAISEAITGLDGGTLTNGAENLVSKFYPSDEQTGSGAGHRRVFTTAGSHRFDMYDTDFGWGRPRSTEVVRIHTIGIITFADGKNGGGAVDIGLVLKKYHMEAFASLFAKVKVIQVCRVAPQPGSSAASAIPTQGGKQTYDGDTAVSEAIFQVNHALPAQDYSSLPLTFIDLLWLRYPPFHRLFFYNILPFSSPADTLLFFHSIIIPKLKTSLSLTLQHFLPLAGNITWPENSPKPTLNYVKGDTVSLTVAESDADFHHLSSNDFNIDAKEYHPLVPQLENSHEKAAVMAFQITRRLFHWNIHAVVDGKTLFMFLKSWTHICRHVHQSDDVVLPDQLKPFYDRRGMKDPIFLQLEEIYLNQFLNMDRQQNNRSLMVAARYKSLVISNSTRGNFEFTSAKIQALRKWIMARKQQEGHDRSVHLSTFSLTCAYSWICLLKAEQEEQDEVKGDKIIPMVINVDCRSRLTPPLPANYFGNCVTARLALAERKGLLGEDGLVVAVNAISEAIKGLDDGSLMNGAENLVSSLYPSDEQTSSGAGHRRFFTTAGSHRFDMYDTDFGWGRPRSTEVVRMHTVGTITFADGKNGGGAVDIGLVLKKHHMDAFASLFAKGLETL</sequence>
<name>A0A498HEN0_MALDO</name>
<dbReference type="Pfam" id="PF02458">
    <property type="entry name" value="Transferase"/>
    <property type="match status" value="2"/>
</dbReference>
<dbReference type="InterPro" id="IPR023213">
    <property type="entry name" value="CAT-like_dom_sf"/>
</dbReference>
<dbReference type="PANTHER" id="PTHR31625">
    <property type="match status" value="1"/>
</dbReference>
<keyword evidence="2" id="KW-0012">Acyltransferase</keyword>
<proteinExistence type="predicted"/>
<dbReference type="GO" id="GO:0016747">
    <property type="term" value="F:acyltransferase activity, transferring groups other than amino-acyl groups"/>
    <property type="evidence" value="ECO:0007669"/>
    <property type="project" value="UniProtKB-ARBA"/>
</dbReference>
<dbReference type="AlphaFoldDB" id="A0A498HEN0"/>
<dbReference type="Gene3D" id="3.30.559.10">
    <property type="entry name" value="Chloramphenicol acetyltransferase-like domain"/>
    <property type="match status" value="4"/>
</dbReference>
<keyword evidence="4" id="KW-1185">Reference proteome</keyword>
<comment type="caution">
    <text evidence="3">The sequence shown here is derived from an EMBL/GenBank/DDBJ whole genome shotgun (WGS) entry which is preliminary data.</text>
</comment>
<gene>
    <name evidence="3" type="ORF">DVH24_037024</name>
</gene>
<evidence type="ECO:0000313" key="4">
    <source>
        <dbReference type="Proteomes" id="UP000290289"/>
    </source>
</evidence>
<keyword evidence="1" id="KW-0808">Transferase</keyword>
<dbReference type="InterPro" id="IPR051504">
    <property type="entry name" value="Plant_metabolite_acyltrans"/>
</dbReference>
<accession>A0A498HEN0</accession>
<dbReference type="EMBL" id="RDQH01000343">
    <property type="protein sequence ID" value="RXH69240.1"/>
    <property type="molecule type" value="Genomic_DNA"/>
</dbReference>
<dbReference type="Proteomes" id="UP000290289">
    <property type="component" value="Chromosome 17"/>
</dbReference>
<evidence type="ECO:0000256" key="1">
    <source>
        <dbReference type="ARBA" id="ARBA00022679"/>
    </source>
</evidence>
<dbReference type="SUPFAM" id="SSF52777">
    <property type="entry name" value="CoA-dependent acyltransferases"/>
    <property type="match status" value="2"/>
</dbReference>
<evidence type="ECO:0000256" key="2">
    <source>
        <dbReference type="ARBA" id="ARBA00023315"/>
    </source>
</evidence>